<dbReference type="AlphaFoldDB" id="A0A9X8MH34"/>
<accession>A0A9X8MH34</accession>
<dbReference type="EMBL" id="FOEV01000018">
    <property type="protein sequence ID" value="SER36506.1"/>
    <property type="molecule type" value="Genomic_DNA"/>
</dbReference>
<dbReference type="GeneID" id="300268729"/>
<name>A0A9X8MH34_9PSED</name>
<dbReference type="Proteomes" id="UP000183210">
    <property type="component" value="Unassembled WGS sequence"/>
</dbReference>
<comment type="caution">
    <text evidence="1">The sequence shown here is derived from an EMBL/GenBank/DDBJ whole genome shotgun (WGS) entry which is preliminary data.</text>
</comment>
<organism evidence="1 2">
    <name type="scientific">Pseudomonas lutea</name>
    <dbReference type="NCBI Taxonomy" id="243924"/>
    <lineage>
        <taxon>Bacteria</taxon>
        <taxon>Pseudomonadati</taxon>
        <taxon>Pseudomonadota</taxon>
        <taxon>Gammaproteobacteria</taxon>
        <taxon>Pseudomonadales</taxon>
        <taxon>Pseudomonadaceae</taxon>
        <taxon>Pseudomonas</taxon>
    </lineage>
</organism>
<proteinExistence type="predicted"/>
<gene>
    <name evidence="1" type="ORF">SAMN05216409_11855</name>
</gene>
<dbReference type="RefSeq" id="WP_074829633.1">
    <property type="nucleotide sequence ID" value="NZ_FOEV01000018.1"/>
</dbReference>
<evidence type="ECO:0000313" key="2">
    <source>
        <dbReference type="Proteomes" id="UP000183210"/>
    </source>
</evidence>
<protein>
    <submittedName>
        <fullName evidence="1">Uncharacterized protein</fullName>
    </submittedName>
</protein>
<reference evidence="1 2" key="1">
    <citation type="submission" date="2016-10" db="EMBL/GenBank/DDBJ databases">
        <authorList>
            <person name="Varghese N."/>
            <person name="Submissions S."/>
        </authorList>
    </citation>
    <scope>NUCLEOTIDE SEQUENCE [LARGE SCALE GENOMIC DNA]</scope>
    <source>
        <strain evidence="1 2">LMG 21974</strain>
    </source>
</reference>
<sequence>MSRHNVVFARALTFISSRYGRKAATLYVRQRLQGFTAREARLNAVHADKAIRPCSAAEYDAALLSAGVRVEFNRLGDILVKREGQVIAMSVARGSEIAYFIDQRQKAA</sequence>
<evidence type="ECO:0000313" key="1">
    <source>
        <dbReference type="EMBL" id="SER36506.1"/>
    </source>
</evidence>